<organism evidence="2 3">
    <name type="scientific">Cyclospora cayetanensis</name>
    <dbReference type="NCBI Taxonomy" id="88456"/>
    <lineage>
        <taxon>Eukaryota</taxon>
        <taxon>Sar</taxon>
        <taxon>Alveolata</taxon>
        <taxon>Apicomplexa</taxon>
        <taxon>Conoidasida</taxon>
        <taxon>Coccidia</taxon>
        <taxon>Eucoccidiorida</taxon>
        <taxon>Eimeriorina</taxon>
        <taxon>Eimeriidae</taxon>
        <taxon>Cyclospora</taxon>
    </lineage>
</organism>
<protein>
    <submittedName>
        <fullName evidence="2">Uncharacterized protein</fullName>
    </submittedName>
</protein>
<evidence type="ECO:0000313" key="3">
    <source>
        <dbReference type="Proteomes" id="UP000095192"/>
    </source>
</evidence>
<accession>A0A1D3D277</accession>
<evidence type="ECO:0000256" key="1">
    <source>
        <dbReference type="SAM" id="MobiDB-lite"/>
    </source>
</evidence>
<dbReference type="AlphaFoldDB" id="A0A1D3D277"/>
<feature type="region of interest" description="Disordered" evidence="1">
    <location>
        <begin position="138"/>
        <end position="181"/>
    </location>
</feature>
<name>A0A1D3D277_9EIME</name>
<feature type="compositionally biased region" description="Polar residues" evidence="1">
    <location>
        <begin position="170"/>
        <end position="180"/>
    </location>
</feature>
<dbReference type="VEuPathDB" id="ToxoDB:LOC34619437"/>
<feature type="compositionally biased region" description="Low complexity" evidence="1">
    <location>
        <begin position="146"/>
        <end position="157"/>
    </location>
</feature>
<dbReference type="Proteomes" id="UP000095192">
    <property type="component" value="Unassembled WGS sequence"/>
</dbReference>
<evidence type="ECO:0000313" key="2">
    <source>
        <dbReference type="EMBL" id="OEH77537.1"/>
    </source>
</evidence>
<gene>
    <name evidence="2" type="ORF">cyc_02603</name>
</gene>
<proteinExistence type="predicted"/>
<sequence>MQRQEVSPREAAQVLQVLSRHHELLPRHVWRDAAAALLPLLKKQRQLVDAPLLLSSQSYRKQHDPEKPRAPSQRQQQLTLGDIVTIFNAFARVNHRPSLLLQEALRLISPQDAAETQQQQKKADYKRHSRLGRAAFAEHSAGSVPQEQQALQQHAQETNSERREGADTPAATTPTSNPQAAASEIPAPLAVALHALAAAKHADAEVLRTVGDVLLQQTQQTEYRQQHGLLRLHALDAGGISMLLLAQLRMKTADSRLCRPLLQHLLSNKSRKPSRKRSELLNTSSTRDFDTAPASAESRTPSTTTRRRDYQLDDHHQDPNTNDVSLQLQHFRGKELAILLLYLSRQQEFPSCCLDLLQSLQQLLARSLQSLTDAQLARTAAAAAALGCMDSSLRDRLLTEGACRLHDFHPKHAKMLLAALQQQQPWEAEGSDLHCEGEEGSIHYLGESKLLQRHIEGSAEVLQALAARASESTHQASPP</sequence>
<feature type="compositionally biased region" description="Basic and acidic residues" evidence="1">
    <location>
        <begin position="306"/>
        <end position="318"/>
    </location>
</feature>
<dbReference type="InParanoid" id="A0A1D3D277"/>
<reference evidence="2 3" key="1">
    <citation type="journal article" date="2016" name="BMC Genomics">
        <title>Comparative genomics reveals Cyclospora cayetanensis possesses coccidia-like metabolism and invasion components but unique surface antigens.</title>
        <authorList>
            <person name="Liu S."/>
            <person name="Wang L."/>
            <person name="Zheng H."/>
            <person name="Xu Z."/>
            <person name="Roellig D.M."/>
            <person name="Li N."/>
            <person name="Frace M.A."/>
            <person name="Tang K."/>
            <person name="Arrowood M.J."/>
            <person name="Moss D.M."/>
            <person name="Zhang L."/>
            <person name="Feng Y."/>
            <person name="Xiao L."/>
        </authorList>
    </citation>
    <scope>NUCLEOTIDE SEQUENCE [LARGE SCALE GENOMIC DNA]</scope>
    <source>
        <strain evidence="2 3">CHN_HEN01</strain>
    </source>
</reference>
<dbReference type="VEuPathDB" id="ToxoDB:cyc_02603"/>
<dbReference type="EMBL" id="JROU02001060">
    <property type="protein sequence ID" value="OEH77537.1"/>
    <property type="molecule type" value="Genomic_DNA"/>
</dbReference>
<feature type="region of interest" description="Disordered" evidence="1">
    <location>
        <begin position="268"/>
        <end position="321"/>
    </location>
</feature>
<comment type="caution">
    <text evidence="2">The sequence shown here is derived from an EMBL/GenBank/DDBJ whole genome shotgun (WGS) entry which is preliminary data.</text>
</comment>
<feature type="compositionally biased region" description="Low complexity" evidence="1">
    <location>
        <begin position="291"/>
        <end position="304"/>
    </location>
</feature>
<keyword evidence="3" id="KW-1185">Reference proteome</keyword>